<keyword evidence="1" id="KW-0812">Transmembrane</keyword>
<evidence type="ECO:0000256" key="1">
    <source>
        <dbReference type="SAM" id="Phobius"/>
    </source>
</evidence>
<name>A0A8S5PM53_9CAUD</name>
<accession>A0A8S5PM53</accession>
<keyword evidence="1" id="KW-1133">Transmembrane helix</keyword>
<protein>
    <submittedName>
        <fullName evidence="2">Uncharacterized protein</fullName>
    </submittedName>
</protein>
<feature type="transmembrane region" description="Helical" evidence="1">
    <location>
        <begin position="47"/>
        <end position="67"/>
    </location>
</feature>
<sequence length="99" mass="11242">MNLNMNLKSTWRLARTEERAKMVFYALMIIINGWLIIGMKIDSQRDVVLLFACMLAMFAAANGLQVIRRDIVIRLLAAALHRASRISLSRRQNLGAPDV</sequence>
<evidence type="ECO:0000313" key="2">
    <source>
        <dbReference type="EMBL" id="DAE07970.1"/>
    </source>
</evidence>
<reference evidence="2" key="1">
    <citation type="journal article" date="2021" name="Proc. Natl. Acad. Sci. U.S.A.">
        <title>A Catalog of Tens of Thousands of Viruses from Human Metagenomes Reveals Hidden Associations with Chronic Diseases.</title>
        <authorList>
            <person name="Tisza M.J."/>
            <person name="Buck C.B."/>
        </authorList>
    </citation>
    <scope>NUCLEOTIDE SEQUENCE</scope>
    <source>
        <strain evidence="2">CtbLB3</strain>
    </source>
</reference>
<dbReference type="EMBL" id="BK015460">
    <property type="protein sequence ID" value="DAE07970.1"/>
    <property type="molecule type" value="Genomic_DNA"/>
</dbReference>
<organism evidence="2">
    <name type="scientific">Siphoviridae sp. ctbLB3</name>
    <dbReference type="NCBI Taxonomy" id="2825565"/>
    <lineage>
        <taxon>Viruses</taxon>
        <taxon>Duplodnaviria</taxon>
        <taxon>Heunggongvirae</taxon>
        <taxon>Uroviricota</taxon>
        <taxon>Caudoviricetes</taxon>
    </lineage>
</organism>
<feature type="transmembrane region" description="Helical" evidence="1">
    <location>
        <begin position="22"/>
        <end position="41"/>
    </location>
</feature>
<keyword evidence="1" id="KW-0472">Membrane</keyword>
<proteinExistence type="predicted"/>